<dbReference type="GO" id="GO:0030018">
    <property type="term" value="C:Z disc"/>
    <property type="evidence" value="ECO:0007669"/>
    <property type="project" value="TreeGrafter"/>
</dbReference>
<dbReference type="SUPFAM" id="SSF57716">
    <property type="entry name" value="Glucocorticoid receptor-like (DNA-binding domain)"/>
    <property type="match status" value="4"/>
</dbReference>
<dbReference type="PANTHER" id="PTHR24214:SF38">
    <property type="entry name" value="PDZ AND LIM DOMAIN PROTEIN ZASP-RELATED"/>
    <property type="match status" value="1"/>
</dbReference>
<feature type="compositionally biased region" description="Basic and acidic residues" evidence="5">
    <location>
        <begin position="1"/>
        <end position="14"/>
    </location>
</feature>
<feature type="compositionally biased region" description="Low complexity" evidence="5">
    <location>
        <begin position="761"/>
        <end position="774"/>
    </location>
</feature>
<proteinExistence type="predicted"/>
<feature type="compositionally biased region" description="Low complexity" evidence="5">
    <location>
        <begin position="500"/>
        <end position="517"/>
    </location>
</feature>
<feature type="compositionally biased region" description="Pro residues" evidence="5">
    <location>
        <begin position="103"/>
        <end position="117"/>
    </location>
</feature>
<feature type="region of interest" description="Disordered" evidence="5">
    <location>
        <begin position="493"/>
        <end position="559"/>
    </location>
</feature>
<dbReference type="EMBL" id="JBBCAQ010000014">
    <property type="protein sequence ID" value="KAK7598352.1"/>
    <property type="molecule type" value="Genomic_DNA"/>
</dbReference>
<dbReference type="PROSITE" id="PS00478">
    <property type="entry name" value="LIM_DOMAIN_1"/>
    <property type="match status" value="1"/>
</dbReference>
<accession>A0AAN9TPS6</accession>
<feature type="region of interest" description="Disordered" evidence="5">
    <location>
        <begin position="716"/>
        <end position="740"/>
    </location>
</feature>
<dbReference type="GO" id="GO:0061061">
    <property type="term" value="P:muscle structure development"/>
    <property type="evidence" value="ECO:0007669"/>
    <property type="project" value="TreeGrafter"/>
</dbReference>
<feature type="compositionally biased region" description="Acidic residues" evidence="5">
    <location>
        <begin position="647"/>
        <end position="661"/>
    </location>
</feature>
<dbReference type="InterPro" id="IPR050604">
    <property type="entry name" value="PDZ-LIM_domain"/>
</dbReference>
<feature type="region of interest" description="Disordered" evidence="5">
    <location>
        <begin position="102"/>
        <end position="182"/>
    </location>
</feature>
<feature type="region of interest" description="Disordered" evidence="5">
    <location>
        <begin position="203"/>
        <end position="227"/>
    </location>
</feature>
<dbReference type="Proteomes" id="UP001367676">
    <property type="component" value="Unassembled WGS sequence"/>
</dbReference>
<feature type="compositionally biased region" description="Basic and acidic residues" evidence="5">
    <location>
        <begin position="1515"/>
        <end position="1526"/>
    </location>
</feature>
<dbReference type="Pfam" id="PF00412">
    <property type="entry name" value="LIM"/>
    <property type="match status" value="3"/>
</dbReference>
<feature type="domain" description="LIM zinc-binding" evidence="6">
    <location>
        <begin position="42"/>
        <end position="101"/>
    </location>
</feature>
<feature type="compositionally biased region" description="Polar residues" evidence="5">
    <location>
        <begin position="140"/>
        <end position="160"/>
    </location>
</feature>
<keyword evidence="3 4" id="KW-0440">LIM domain</keyword>
<dbReference type="GO" id="GO:0001725">
    <property type="term" value="C:stress fiber"/>
    <property type="evidence" value="ECO:0007669"/>
    <property type="project" value="TreeGrafter"/>
</dbReference>
<feature type="compositionally biased region" description="Polar residues" evidence="5">
    <location>
        <begin position="528"/>
        <end position="553"/>
    </location>
</feature>
<keyword evidence="8" id="KW-1185">Reference proteome</keyword>
<feature type="region of interest" description="Disordered" evidence="5">
    <location>
        <begin position="1283"/>
        <end position="1312"/>
    </location>
</feature>
<evidence type="ECO:0000256" key="4">
    <source>
        <dbReference type="PROSITE-ProRule" id="PRU00125"/>
    </source>
</evidence>
<feature type="compositionally biased region" description="Basic and acidic residues" evidence="5">
    <location>
        <begin position="205"/>
        <end position="221"/>
    </location>
</feature>
<dbReference type="PANTHER" id="PTHR24214">
    <property type="entry name" value="PDZ AND LIM DOMAIN PROTEIN ZASP"/>
    <property type="match status" value="1"/>
</dbReference>
<protein>
    <recommendedName>
        <fullName evidence="6">LIM zinc-binding domain-containing protein</fullName>
    </recommendedName>
</protein>
<feature type="region of interest" description="Disordered" evidence="5">
    <location>
        <begin position="840"/>
        <end position="877"/>
    </location>
</feature>
<dbReference type="Gene3D" id="2.10.110.10">
    <property type="entry name" value="Cysteine Rich Protein"/>
    <property type="match status" value="4"/>
</dbReference>
<feature type="compositionally biased region" description="Low complexity" evidence="5">
    <location>
        <begin position="1086"/>
        <end position="1105"/>
    </location>
</feature>
<feature type="region of interest" description="Disordered" evidence="5">
    <location>
        <begin position="1"/>
        <end position="37"/>
    </location>
</feature>
<feature type="region of interest" description="Disordered" evidence="5">
    <location>
        <begin position="761"/>
        <end position="805"/>
    </location>
</feature>
<evidence type="ECO:0000313" key="7">
    <source>
        <dbReference type="EMBL" id="KAK7598352.1"/>
    </source>
</evidence>
<evidence type="ECO:0000313" key="8">
    <source>
        <dbReference type="Proteomes" id="UP001367676"/>
    </source>
</evidence>
<feature type="compositionally biased region" description="Low complexity" evidence="5">
    <location>
        <begin position="923"/>
        <end position="969"/>
    </location>
</feature>
<keyword evidence="2 4" id="KW-0862">Zinc</keyword>
<dbReference type="PROSITE" id="PS50023">
    <property type="entry name" value="LIM_DOMAIN_2"/>
    <property type="match status" value="2"/>
</dbReference>
<dbReference type="GO" id="GO:0046872">
    <property type="term" value="F:metal ion binding"/>
    <property type="evidence" value="ECO:0007669"/>
    <property type="project" value="UniProtKB-KW"/>
</dbReference>
<dbReference type="CDD" id="cd09360">
    <property type="entry name" value="LIM_ALP_like"/>
    <property type="match status" value="1"/>
</dbReference>
<feature type="region of interest" description="Disordered" evidence="5">
    <location>
        <begin position="923"/>
        <end position="1022"/>
    </location>
</feature>
<feature type="domain" description="LIM zinc-binding" evidence="6">
    <location>
        <begin position="1185"/>
        <end position="1244"/>
    </location>
</feature>
<name>A0AAN9TPS6_9HEMI</name>
<feature type="compositionally biased region" description="Low complexity" evidence="5">
    <location>
        <begin position="127"/>
        <end position="139"/>
    </location>
</feature>
<feature type="region of interest" description="Disordered" evidence="5">
    <location>
        <begin position="376"/>
        <end position="397"/>
    </location>
</feature>
<feature type="region of interest" description="Disordered" evidence="5">
    <location>
        <begin position="1336"/>
        <end position="1362"/>
    </location>
</feature>
<feature type="compositionally biased region" description="Low complexity" evidence="5">
    <location>
        <begin position="786"/>
        <end position="796"/>
    </location>
</feature>
<evidence type="ECO:0000256" key="1">
    <source>
        <dbReference type="ARBA" id="ARBA00022723"/>
    </source>
</evidence>
<dbReference type="FunFam" id="2.10.110.10:FF:000073">
    <property type="entry name" value="Uncharacterized protein, isoform Z"/>
    <property type="match status" value="1"/>
</dbReference>
<feature type="region of interest" description="Disordered" evidence="5">
    <location>
        <begin position="257"/>
        <end position="281"/>
    </location>
</feature>
<feature type="compositionally biased region" description="Basic and acidic residues" evidence="5">
    <location>
        <begin position="672"/>
        <end position="686"/>
    </location>
</feature>
<feature type="compositionally biased region" description="Polar residues" evidence="5">
    <location>
        <begin position="1283"/>
        <end position="1303"/>
    </location>
</feature>
<dbReference type="GO" id="GO:0030036">
    <property type="term" value="P:actin cytoskeleton organization"/>
    <property type="evidence" value="ECO:0007669"/>
    <property type="project" value="TreeGrafter"/>
</dbReference>
<evidence type="ECO:0000256" key="2">
    <source>
        <dbReference type="ARBA" id="ARBA00022833"/>
    </source>
</evidence>
<organism evidence="7 8">
    <name type="scientific">Parthenolecanium corni</name>
    <dbReference type="NCBI Taxonomy" id="536013"/>
    <lineage>
        <taxon>Eukaryota</taxon>
        <taxon>Metazoa</taxon>
        <taxon>Ecdysozoa</taxon>
        <taxon>Arthropoda</taxon>
        <taxon>Hexapoda</taxon>
        <taxon>Insecta</taxon>
        <taxon>Pterygota</taxon>
        <taxon>Neoptera</taxon>
        <taxon>Paraneoptera</taxon>
        <taxon>Hemiptera</taxon>
        <taxon>Sternorrhyncha</taxon>
        <taxon>Coccoidea</taxon>
        <taxon>Coccidae</taxon>
        <taxon>Parthenolecanium</taxon>
    </lineage>
</organism>
<dbReference type="InterPro" id="IPR001781">
    <property type="entry name" value="Znf_LIM"/>
</dbReference>
<feature type="compositionally biased region" description="Low complexity" evidence="5">
    <location>
        <begin position="170"/>
        <end position="182"/>
    </location>
</feature>
<feature type="region of interest" description="Disordered" evidence="5">
    <location>
        <begin position="635"/>
        <end position="686"/>
    </location>
</feature>
<keyword evidence="1 4" id="KW-0479">Metal-binding</keyword>
<evidence type="ECO:0000259" key="6">
    <source>
        <dbReference type="PROSITE" id="PS50023"/>
    </source>
</evidence>
<sequence>MNYFADEPRPEAHEAPVPGLRSVSAPRPKSPSADSTLAPGKNICADCERLIVGVFVRIKGKNLHVECFKCATCGTSLKNVGYYSINEKLYCDIHAKMIARQNPPAPNLEPVTEPPQSRPVDPTPWKSSPSPSRFSNPSSHANVNRFMSPSQHLTSTNGDTVDSHHQHIGNHTFSTSSTNSNNVDTLKTAASTSYFPSQRLPFLRPRNEDCKPKPSVHEQKATRNVTSSKCSTIVTSESTIAENRRVLNEDLRRHISTVVPTGASPPPKQEPHAQPLSGSTAAAPASVAASCGPCVKQNPIAQLSSTPPGREDGEGNHDVTQERISVAPANRKSPTPKQNAPPTPARVEYAESDIEDRGALQSACSREIARILSDFGGCESSDDLDGEEDTRDEKYQVREEPRCEWRNTPKDARFVEVGTPHGVRPLSPCQPVPRPDQVVVFPPPAPSFYPQSGARLSASPSLSHSSYEALETCAIRSTNFSKAHEYNTFDESRSATDIGNNRTRSVSNLSNNNNGEEINTEDVCHSAPRTTSTRQVQNNDQAITDESRTSTPASLPDAPIRGGLFATALTIAPERPYTPLQSTTAATIFTDSPSLPELGECYVPKLENDSCAIPFSSNYNNEQRRPRLADALTTIGGVTQPPKAPTTDEEAPALPSLDDDPSAILRRPSSVVEKRDDKKVDDGRLSRSSLRQELEMKMDEKRAIWRAERRPRTFDSEVASAQSSRLASPAFTGRRPTPTNFEATVSTCSKVFGAETKAATAAATTATTTTHCATLSCTRTRRSRSRSPLPSPSLTLQGSTTNQSFQEELTESSTTLVVTSVRESTTAPVAQSTATTICHRTRQHEAQPEPPQQPQQQQQKHQQQHQEKPQQLQKQQQQQQQKQQQLQQEKLQQQQQQQQQHEKTQQLQKQQQQQQQQQQKQQQQQQEKPQLPKQQQQQQQKQQQQQQEKPQQQQKQQQQQQHPKQQPQQPHREQNSPRMDTQARPAQLRRSPQPSPKQPRRRLSSVAEEHGTGGSCAAERTTSRQAAASLLARRLGSLQRGSSATNVFASPSPACASTTASTDAGARRTNKPAFVGDDSGSGGAKPPGAFPTSTAAPSSAGLSAPRRGKGVWNPQNASPGARIPLCARCNSQIRGPFVTALGKIWCPEHFLCVNDKCGRSLLDIGFVEEPTGLYCEYCFERYLAPTCAKCSSKIKADCLNAIGKHFHPNCFTCAYCGRLFGNDPFFLEDGLPYCENDWNELFTTKCFACGFPIEAGDRWVEALETNYHSPCFNCTKYQTMQVNASQKHRQPSPTSSISKSTNNRTKRKSRWKLKFHHQALPAEYLNHYEASLQNDAKHKIPTPPSASASHTSTTSPTSSSLSTTCIATPAVRAATATKCSKVSAPKSNFCAAPQPQLSSSTLPPNLQSTVRYKDLPYMGEMTLDNARPRRGRKPKKADICHLIYKNYGTTVVDEPLNLCLRDLQLGNVAVESGAGGSNGANDISVHKFKFVGGATPTLLEKRSATLDGSTNGTHRMSEKKSRSRSHELKRKSRKSLAREKLEKTFEERGFLIQTQQLESAQGATYCKFRQLRKFTRYLFRSWKHHLPGDVVNNNEA</sequence>
<feature type="region of interest" description="Disordered" evidence="5">
    <location>
        <begin position="1503"/>
        <end position="1536"/>
    </location>
</feature>
<dbReference type="GO" id="GO:0003779">
    <property type="term" value="F:actin binding"/>
    <property type="evidence" value="ECO:0007669"/>
    <property type="project" value="TreeGrafter"/>
</dbReference>
<feature type="region of interest" description="Disordered" evidence="5">
    <location>
        <begin position="325"/>
        <end position="346"/>
    </location>
</feature>
<dbReference type="GO" id="GO:0007507">
    <property type="term" value="P:heart development"/>
    <property type="evidence" value="ECO:0007669"/>
    <property type="project" value="TreeGrafter"/>
</dbReference>
<dbReference type="FunFam" id="2.10.110.10:FF:000069">
    <property type="entry name" value="Uncharacterized protein, isoform Z"/>
    <property type="match status" value="1"/>
</dbReference>
<evidence type="ECO:0000256" key="3">
    <source>
        <dbReference type="ARBA" id="ARBA00023038"/>
    </source>
</evidence>
<dbReference type="CDD" id="cd09455">
    <property type="entry name" value="LIM1_Enigma_like_1"/>
    <property type="match status" value="1"/>
</dbReference>
<feature type="compositionally biased region" description="Low complexity" evidence="5">
    <location>
        <begin position="1345"/>
        <end position="1362"/>
    </location>
</feature>
<dbReference type="GO" id="GO:0051371">
    <property type="term" value="F:muscle alpha-actinin binding"/>
    <property type="evidence" value="ECO:0007669"/>
    <property type="project" value="TreeGrafter"/>
</dbReference>
<dbReference type="GO" id="GO:0005912">
    <property type="term" value="C:adherens junction"/>
    <property type="evidence" value="ECO:0007669"/>
    <property type="project" value="TreeGrafter"/>
</dbReference>
<feature type="region of interest" description="Disordered" evidence="5">
    <location>
        <begin position="1043"/>
        <end position="1116"/>
    </location>
</feature>
<evidence type="ECO:0000256" key="5">
    <source>
        <dbReference type="SAM" id="MobiDB-lite"/>
    </source>
</evidence>
<feature type="compositionally biased region" description="Low complexity" evidence="5">
    <location>
        <begin position="1043"/>
        <end position="1064"/>
    </location>
</feature>
<comment type="caution">
    <text evidence="7">The sequence shown here is derived from an EMBL/GenBank/DDBJ whole genome shotgun (WGS) entry which is preliminary data.</text>
</comment>
<dbReference type="CDD" id="cd08368">
    <property type="entry name" value="LIM"/>
    <property type="match status" value="1"/>
</dbReference>
<dbReference type="GO" id="GO:0031941">
    <property type="term" value="C:filamentous actin"/>
    <property type="evidence" value="ECO:0007669"/>
    <property type="project" value="TreeGrafter"/>
</dbReference>
<gene>
    <name evidence="7" type="ORF">V9T40_006587</name>
</gene>
<feature type="compositionally biased region" description="Acidic residues" evidence="5">
    <location>
        <begin position="380"/>
        <end position="390"/>
    </location>
</feature>
<dbReference type="FunFam" id="2.10.110.10:FF:000020">
    <property type="entry name" value="PDZ and LIM domain protein 5"/>
    <property type="match status" value="1"/>
</dbReference>
<reference evidence="7 8" key="1">
    <citation type="submission" date="2024-03" db="EMBL/GenBank/DDBJ databases">
        <title>Adaptation during the transition from Ophiocordyceps entomopathogen to insect associate is accompanied by gene loss and intensified selection.</title>
        <authorList>
            <person name="Ward C.M."/>
            <person name="Onetto C.A."/>
            <person name="Borneman A.R."/>
        </authorList>
    </citation>
    <scope>NUCLEOTIDE SEQUENCE [LARGE SCALE GENOMIC DNA]</scope>
    <source>
        <strain evidence="7">AWRI1</strain>
        <tissue evidence="7">Single Adult Female</tissue>
    </source>
</reference>
<dbReference type="SMART" id="SM00132">
    <property type="entry name" value="LIM"/>
    <property type="match status" value="4"/>
</dbReference>